<accession>A0A3N5AQA3</accession>
<evidence type="ECO:0000313" key="2">
    <source>
        <dbReference type="Proteomes" id="UP000282654"/>
    </source>
</evidence>
<keyword evidence="2" id="KW-1185">Reference proteome</keyword>
<organism evidence="1 2">
    <name type="scientific">Thermodesulfitimonas autotrophica</name>
    <dbReference type="NCBI Taxonomy" id="1894989"/>
    <lineage>
        <taxon>Bacteria</taxon>
        <taxon>Bacillati</taxon>
        <taxon>Bacillota</taxon>
        <taxon>Clostridia</taxon>
        <taxon>Thermoanaerobacterales</taxon>
        <taxon>Thermoanaerobacteraceae</taxon>
        <taxon>Thermodesulfitimonas</taxon>
    </lineage>
</organism>
<proteinExistence type="predicted"/>
<dbReference type="AlphaFoldDB" id="A0A3N5AQA3"/>
<reference evidence="1 2" key="1">
    <citation type="submission" date="2018-11" db="EMBL/GenBank/DDBJ databases">
        <title>Genomic Encyclopedia of Type Strains, Phase IV (KMG-IV): sequencing the most valuable type-strain genomes for metagenomic binning, comparative biology and taxonomic classification.</title>
        <authorList>
            <person name="Goeker M."/>
        </authorList>
    </citation>
    <scope>NUCLEOTIDE SEQUENCE [LARGE SCALE GENOMIC DNA]</scope>
    <source>
        <strain evidence="1 2">DSM 102936</strain>
    </source>
</reference>
<gene>
    <name evidence="1" type="ORF">EDD75_1308</name>
</gene>
<sequence length="100" mass="10581">MKKDNLGTSPGNRCVHSLTAKSASLGTHQAAFVSGGMLVGVPETRALTASFLYQRLRAGVTFFVRPGFAAPGASIQEIVTGRNKTFLRVQEAAKYPAGIE</sequence>
<comment type="caution">
    <text evidence="1">The sequence shown here is derived from an EMBL/GenBank/DDBJ whole genome shotgun (WGS) entry which is preliminary data.</text>
</comment>
<protein>
    <submittedName>
        <fullName evidence="1">Uncharacterized protein</fullName>
    </submittedName>
</protein>
<evidence type="ECO:0000313" key="1">
    <source>
        <dbReference type="EMBL" id="RPF47037.1"/>
    </source>
</evidence>
<name>A0A3N5AQA3_9THEO</name>
<dbReference type="Proteomes" id="UP000282654">
    <property type="component" value="Unassembled WGS sequence"/>
</dbReference>
<dbReference type="EMBL" id="RKRE01000002">
    <property type="protein sequence ID" value="RPF47037.1"/>
    <property type="molecule type" value="Genomic_DNA"/>
</dbReference>